<evidence type="ECO:0000256" key="4">
    <source>
        <dbReference type="RuleBase" id="RU004203"/>
    </source>
</evidence>
<keyword evidence="2 4" id="KW-0647">Proteasome</keyword>
<dbReference type="GO" id="GO:0005634">
    <property type="term" value="C:nucleus"/>
    <property type="evidence" value="ECO:0007669"/>
    <property type="project" value="UniProtKB-SubCell"/>
</dbReference>
<reference evidence="5" key="1">
    <citation type="journal article" date="2020" name="J. Eukaryot. Microbiol.">
        <title>De novo Sequencing, Assembly and Annotation of the Transcriptome for the Free-Living Testate Amoeba Arcella intermedia.</title>
        <authorList>
            <person name="Ribeiro G.M."/>
            <person name="Porfirio-Sousa A.L."/>
            <person name="Maurer-Alcala X.X."/>
            <person name="Katz L.A."/>
            <person name="Lahr D.J.G."/>
        </authorList>
    </citation>
    <scope>NUCLEOTIDE SEQUENCE</scope>
</reference>
<dbReference type="GO" id="GO:0005737">
    <property type="term" value="C:cytoplasm"/>
    <property type="evidence" value="ECO:0007669"/>
    <property type="project" value="UniProtKB-SubCell"/>
</dbReference>
<dbReference type="GO" id="GO:0010498">
    <property type="term" value="P:proteasomal protein catabolic process"/>
    <property type="evidence" value="ECO:0007669"/>
    <property type="project" value="UniProtKB-ARBA"/>
</dbReference>
<comment type="similarity">
    <text evidence="4">Belongs to the peptidase T1B family.</text>
</comment>
<protein>
    <recommendedName>
        <fullName evidence="4">Proteasome subunit beta</fullName>
    </recommendedName>
</protein>
<dbReference type="CDD" id="cd03757">
    <property type="entry name" value="proteasome_beta_type_1"/>
    <property type="match status" value="1"/>
</dbReference>
<dbReference type="GO" id="GO:0005839">
    <property type="term" value="C:proteasome core complex"/>
    <property type="evidence" value="ECO:0007669"/>
    <property type="project" value="InterPro"/>
</dbReference>
<dbReference type="FunFam" id="3.60.20.10:FF:000027">
    <property type="entry name" value="Proteasome subunit beta type-6"/>
    <property type="match status" value="1"/>
</dbReference>
<dbReference type="PROSITE" id="PS00854">
    <property type="entry name" value="PROTEASOME_BETA_1"/>
    <property type="match status" value="1"/>
</dbReference>
<accession>A0A6B2LGY9</accession>
<dbReference type="PROSITE" id="PS51476">
    <property type="entry name" value="PROTEASOME_BETA_2"/>
    <property type="match status" value="1"/>
</dbReference>
<evidence type="ECO:0000256" key="3">
    <source>
        <dbReference type="ARBA" id="ARBA00023242"/>
    </source>
</evidence>
<dbReference type="InterPro" id="IPR029055">
    <property type="entry name" value="Ntn_hydrolases_N"/>
</dbReference>
<proteinExistence type="inferred from homology"/>
<dbReference type="Pfam" id="PF00227">
    <property type="entry name" value="Proteasome"/>
    <property type="match status" value="1"/>
</dbReference>
<organism evidence="5">
    <name type="scientific">Arcella intermedia</name>
    <dbReference type="NCBI Taxonomy" id="1963864"/>
    <lineage>
        <taxon>Eukaryota</taxon>
        <taxon>Amoebozoa</taxon>
        <taxon>Tubulinea</taxon>
        <taxon>Elardia</taxon>
        <taxon>Arcellinida</taxon>
        <taxon>Sphaerothecina</taxon>
        <taxon>Arcellidae</taxon>
        <taxon>Arcella</taxon>
    </lineage>
</organism>
<sequence>MEVYKYQFEAAPTQAAKEHAWSPYVDNGGTTLAIAGKDFCVLASDTRLSSGYSIHTRTASKITALTDKCVISTSGMQADQRTLHKLLESRMVSYKQTHRKTMSTTAVAQMLSNTLYYKRFFPYYTFNVLGGIDENGVGCVFSYDAVGSFERTQYSSSGSGQGLIQPFLDSQVAKKNQTGVKFADLTEEEVVQFVKDTMMSAGERDIYTGDFVDIAIVNKDGIRWEKFNLKFD</sequence>
<dbReference type="Gene3D" id="3.60.20.10">
    <property type="entry name" value="Glutamine Phosphoribosylpyrophosphate, subunit 1, domain 1"/>
    <property type="match status" value="1"/>
</dbReference>
<dbReference type="AlphaFoldDB" id="A0A6B2LGY9"/>
<dbReference type="PANTHER" id="PTHR32194:SF2">
    <property type="entry name" value="PROTEASOME SUBUNIT BETA TYPE-1"/>
    <property type="match status" value="1"/>
</dbReference>
<comment type="subcellular location">
    <subcellularLocation>
        <location evidence="4">Cytoplasm</location>
    </subcellularLocation>
    <subcellularLocation>
        <location evidence="4">Nucleus</location>
    </subcellularLocation>
</comment>
<evidence type="ECO:0000256" key="2">
    <source>
        <dbReference type="ARBA" id="ARBA00022942"/>
    </source>
</evidence>
<dbReference type="PANTHER" id="PTHR32194">
    <property type="entry name" value="METALLOPROTEASE TLDD"/>
    <property type="match status" value="1"/>
</dbReference>
<keyword evidence="3 4" id="KW-0539">Nucleus</keyword>
<dbReference type="InterPro" id="IPR001353">
    <property type="entry name" value="Proteasome_sua/b"/>
</dbReference>
<dbReference type="SUPFAM" id="SSF56235">
    <property type="entry name" value="N-terminal nucleophile aminohydrolases (Ntn hydrolases)"/>
    <property type="match status" value="1"/>
</dbReference>
<dbReference type="InterPro" id="IPR016050">
    <property type="entry name" value="Proteasome_bsu_CS"/>
</dbReference>
<comment type="function">
    <text evidence="4">Component of the proteasome, a multicatalytic proteinase complex which is characterized by its ability to cleave peptides with Arg, Phe, Tyr, Leu, and Glu adjacent to the leaving group at neutral or slightly basic pH. The proteasome has an ATP-dependent proteolytic activity.</text>
</comment>
<dbReference type="EMBL" id="GIBP01007148">
    <property type="protein sequence ID" value="NDV36117.1"/>
    <property type="molecule type" value="Transcribed_RNA"/>
</dbReference>
<comment type="subunit">
    <text evidence="4">Component of the proteasome complex.</text>
</comment>
<evidence type="ECO:0000256" key="1">
    <source>
        <dbReference type="ARBA" id="ARBA00022490"/>
    </source>
</evidence>
<evidence type="ECO:0000313" key="5">
    <source>
        <dbReference type="EMBL" id="NDV36117.1"/>
    </source>
</evidence>
<dbReference type="InterPro" id="IPR023333">
    <property type="entry name" value="Proteasome_suB-type"/>
</dbReference>
<keyword evidence="1 4" id="KW-0963">Cytoplasm</keyword>
<name>A0A6B2LGY9_9EUKA</name>